<evidence type="ECO:0000256" key="3">
    <source>
        <dbReference type="ARBA" id="ARBA00017411"/>
    </source>
</evidence>
<dbReference type="GO" id="GO:0000781">
    <property type="term" value="C:chromosome, telomeric region"/>
    <property type="evidence" value="ECO:0007669"/>
    <property type="project" value="UniProtKB-SubCell"/>
</dbReference>
<dbReference type="STRING" id="47427.A0A2H3CEE8"/>
<dbReference type="InterPro" id="IPR018856">
    <property type="entry name" value="Stn1_N"/>
</dbReference>
<dbReference type="Proteomes" id="UP000217790">
    <property type="component" value="Unassembled WGS sequence"/>
</dbReference>
<dbReference type="PANTHER" id="PTHR13989">
    <property type="entry name" value="REPLICATION PROTEIN A-RELATED"/>
    <property type="match status" value="1"/>
</dbReference>
<protein>
    <recommendedName>
        <fullName evidence="3">CST complex subunit STN1</fullName>
    </recommendedName>
    <alternativeName>
        <fullName evidence="8">Suppressor of cdc thirteen homolog</fullName>
    </alternativeName>
</protein>
<organism evidence="11 12">
    <name type="scientific">Armillaria gallica</name>
    <name type="common">Bulbous honey fungus</name>
    <name type="synonym">Armillaria bulbosa</name>
    <dbReference type="NCBI Taxonomy" id="47427"/>
    <lineage>
        <taxon>Eukaryota</taxon>
        <taxon>Fungi</taxon>
        <taxon>Dikarya</taxon>
        <taxon>Basidiomycota</taxon>
        <taxon>Agaricomycotina</taxon>
        <taxon>Agaricomycetes</taxon>
        <taxon>Agaricomycetidae</taxon>
        <taxon>Agaricales</taxon>
        <taxon>Marasmiineae</taxon>
        <taxon>Physalacriaceae</taxon>
        <taxon>Armillaria</taxon>
    </lineage>
</organism>
<reference evidence="12" key="1">
    <citation type="journal article" date="2017" name="Nat. Ecol. Evol.">
        <title>Genome expansion and lineage-specific genetic innovations in the forest pathogenic fungi Armillaria.</title>
        <authorList>
            <person name="Sipos G."/>
            <person name="Prasanna A.N."/>
            <person name="Walter M.C."/>
            <person name="O'Connor E."/>
            <person name="Balint B."/>
            <person name="Krizsan K."/>
            <person name="Kiss B."/>
            <person name="Hess J."/>
            <person name="Varga T."/>
            <person name="Slot J."/>
            <person name="Riley R."/>
            <person name="Boka B."/>
            <person name="Rigling D."/>
            <person name="Barry K."/>
            <person name="Lee J."/>
            <person name="Mihaltcheva S."/>
            <person name="LaButti K."/>
            <person name="Lipzen A."/>
            <person name="Waldron R."/>
            <person name="Moloney N.M."/>
            <person name="Sperisen C."/>
            <person name="Kredics L."/>
            <person name="Vagvoelgyi C."/>
            <person name="Patrignani A."/>
            <person name="Fitzpatrick D."/>
            <person name="Nagy I."/>
            <person name="Doyle S."/>
            <person name="Anderson J.B."/>
            <person name="Grigoriev I.V."/>
            <person name="Gueldener U."/>
            <person name="Muensterkoetter M."/>
            <person name="Nagy L.G."/>
        </authorList>
    </citation>
    <scope>NUCLEOTIDE SEQUENCE [LARGE SCALE GENOMIC DNA]</scope>
    <source>
        <strain evidence="12">Ar21-2</strain>
    </source>
</reference>
<keyword evidence="4" id="KW-0158">Chromosome</keyword>
<dbReference type="EMBL" id="KZ293750">
    <property type="protein sequence ID" value="PBK80220.1"/>
    <property type="molecule type" value="Genomic_DNA"/>
</dbReference>
<feature type="region of interest" description="Disordered" evidence="9">
    <location>
        <begin position="1"/>
        <end position="30"/>
    </location>
</feature>
<keyword evidence="7" id="KW-0539">Nucleus</keyword>
<dbReference type="AlphaFoldDB" id="A0A2H3CEE8"/>
<feature type="region of interest" description="Disordered" evidence="9">
    <location>
        <begin position="338"/>
        <end position="366"/>
    </location>
</feature>
<dbReference type="Gene3D" id="2.40.50.140">
    <property type="entry name" value="Nucleic acid-binding proteins"/>
    <property type="match status" value="1"/>
</dbReference>
<evidence type="ECO:0000256" key="7">
    <source>
        <dbReference type="ARBA" id="ARBA00023242"/>
    </source>
</evidence>
<comment type="subcellular location">
    <subcellularLocation>
        <location evidence="2">Chromosome</location>
        <location evidence="2">Telomere</location>
    </subcellularLocation>
    <subcellularLocation>
        <location evidence="1">Nucleus</location>
    </subcellularLocation>
</comment>
<keyword evidence="6" id="KW-0238">DNA-binding</keyword>
<evidence type="ECO:0000256" key="2">
    <source>
        <dbReference type="ARBA" id="ARBA00004574"/>
    </source>
</evidence>
<sequence length="526" mass="58642">MTTTASLTSAPSSSSLFLTPRKKTATPTDVQPAASASTLGAIYQWCVVNVEEATVLCFVRDIHAMTQDMFKDGNLFWIGKVPCIRVNFVGMVVGVQDTGKRVKITVDDGTAVIDCVTSSMVPPTPASPSSSSKSTSLPASSTTIRIGHLVRVIGKVEGRHETREIKFDSVEQCKSFNDEPRHWQKVFSLHETYYSSPEPFVIPSATNQTQNQDSVARMSQASIYATPFSPIQEPQAPRSSQSPQKFTHPSRLPSSQLTDNTFRLYLKYYMENPPHAPSHIVGMSDTDIELDATPRPRNHHLRMPSDMHGFTLSVLRRVPELSNMAKLVVQANIKRLRRKEREAAKSSSQSLRKSQKPSREPLGPKKKQLFMNALVDLMKEGSIVLWDGPNHPLSIASVPGPWKSTSTQYTSASIDISSTTTASTFMSMLQDDDEGLSDPEPLEESYVPLAPKYTAEVVENAMVKMKALPLERQRPLHRKTITEFLRRTDDRWRNLGDWAVRDALELLRTEGRVRLTGPKGTWELCS</sequence>
<keyword evidence="5" id="KW-0779">Telomere</keyword>
<evidence type="ECO:0000256" key="8">
    <source>
        <dbReference type="ARBA" id="ARBA00030039"/>
    </source>
</evidence>
<evidence type="ECO:0000256" key="9">
    <source>
        <dbReference type="SAM" id="MobiDB-lite"/>
    </source>
</evidence>
<evidence type="ECO:0000256" key="4">
    <source>
        <dbReference type="ARBA" id="ARBA00022454"/>
    </source>
</evidence>
<evidence type="ECO:0000256" key="1">
    <source>
        <dbReference type="ARBA" id="ARBA00004123"/>
    </source>
</evidence>
<feature type="region of interest" description="Disordered" evidence="9">
    <location>
        <begin position="120"/>
        <end position="140"/>
    </location>
</feature>
<dbReference type="InParanoid" id="A0A2H3CEE8"/>
<dbReference type="SUPFAM" id="SSF50249">
    <property type="entry name" value="Nucleic acid-binding proteins"/>
    <property type="match status" value="1"/>
</dbReference>
<feature type="compositionally biased region" description="Polar residues" evidence="9">
    <location>
        <begin position="237"/>
        <end position="255"/>
    </location>
</feature>
<dbReference type="PANTHER" id="PTHR13989:SF33">
    <property type="entry name" value="CST COMPLEX SUBUNIT STN1"/>
    <property type="match status" value="1"/>
</dbReference>
<name>A0A2H3CEE8_ARMGA</name>
<dbReference type="InterPro" id="IPR040260">
    <property type="entry name" value="RFA2-like"/>
</dbReference>
<feature type="domain" description="CST complex subunit Stn1 N-terminal" evidence="10">
    <location>
        <begin position="56"/>
        <end position="190"/>
    </location>
</feature>
<accession>A0A2H3CEE8</accession>
<keyword evidence="12" id="KW-1185">Reference proteome</keyword>
<dbReference type="InterPro" id="IPR012340">
    <property type="entry name" value="NA-bd_OB-fold"/>
</dbReference>
<dbReference type="GO" id="GO:0005634">
    <property type="term" value="C:nucleus"/>
    <property type="evidence" value="ECO:0007669"/>
    <property type="project" value="UniProtKB-SubCell"/>
</dbReference>
<evidence type="ECO:0000259" key="10">
    <source>
        <dbReference type="Pfam" id="PF10451"/>
    </source>
</evidence>
<dbReference type="Pfam" id="PF10451">
    <property type="entry name" value="Stn1"/>
    <property type="match status" value="1"/>
</dbReference>
<evidence type="ECO:0000256" key="6">
    <source>
        <dbReference type="ARBA" id="ARBA00023125"/>
    </source>
</evidence>
<gene>
    <name evidence="11" type="ORF">ARMGADRAFT_1092408</name>
</gene>
<evidence type="ECO:0000313" key="12">
    <source>
        <dbReference type="Proteomes" id="UP000217790"/>
    </source>
</evidence>
<evidence type="ECO:0000256" key="5">
    <source>
        <dbReference type="ARBA" id="ARBA00022895"/>
    </source>
</evidence>
<dbReference type="GO" id="GO:0003677">
    <property type="term" value="F:DNA binding"/>
    <property type="evidence" value="ECO:0007669"/>
    <property type="project" value="UniProtKB-KW"/>
</dbReference>
<feature type="compositionally biased region" description="Low complexity" evidence="9">
    <location>
        <begin position="1"/>
        <end position="19"/>
    </location>
</feature>
<dbReference type="OrthoDB" id="77828at2759"/>
<proteinExistence type="predicted"/>
<evidence type="ECO:0000313" key="11">
    <source>
        <dbReference type="EMBL" id="PBK80220.1"/>
    </source>
</evidence>
<dbReference type="OMA" id="WEWILTS"/>
<feature type="region of interest" description="Disordered" evidence="9">
    <location>
        <begin position="230"/>
        <end position="255"/>
    </location>
</feature>